<proteinExistence type="predicted"/>
<dbReference type="Proteomes" id="UP000538929">
    <property type="component" value="Unassembled WGS sequence"/>
</dbReference>
<sequence length="91" mass="10456">MGLLRELLLLPLAPVRGPAWIAEHLIHTAEREIHDPTPVLARLAELNRALDEGEIDHRSFEAEEERLLDELERRRRGRLLLPVSPPSEKSE</sequence>
<accession>A0A7W3T9S7</accession>
<dbReference type="InterPro" id="IPR007804">
    <property type="entry name" value="GvpG"/>
</dbReference>
<gene>
    <name evidence="1" type="ORF">FNQ90_01880</name>
</gene>
<name>A0A7W3T9S7_9ACTN</name>
<evidence type="ECO:0000313" key="1">
    <source>
        <dbReference type="EMBL" id="MBB0242886.1"/>
    </source>
</evidence>
<comment type="caution">
    <text evidence="1">The sequence shown here is derived from an EMBL/GenBank/DDBJ whole genome shotgun (WGS) entry which is preliminary data.</text>
</comment>
<reference evidence="2" key="1">
    <citation type="submission" date="2019-10" db="EMBL/GenBank/DDBJ databases">
        <title>Streptomyces sp. nov., a novel actinobacterium isolated from alkaline environment.</title>
        <authorList>
            <person name="Golinska P."/>
        </authorList>
    </citation>
    <scope>NUCLEOTIDE SEQUENCE [LARGE SCALE GENOMIC DNA]</scope>
    <source>
        <strain evidence="2">DSM 42118</strain>
    </source>
</reference>
<evidence type="ECO:0000313" key="2">
    <source>
        <dbReference type="Proteomes" id="UP000538929"/>
    </source>
</evidence>
<dbReference type="RefSeq" id="WP_143618474.1">
    <property type="nucleotide sequence ID" value="NZ_VJYJ02000105.1"/>
</dbReference>
<dbReference type="AlphaFoldDB" id="A0A7W3T9S7"/>
<dbReference type="Pfam" id="PF05120">
    <property type="entry name" value="GvpG"/>
    <property type="match status" value="1"/>
</dbReference>
<dbReference type="EMBL" id="VKHT01000025">
    <property type="protein sequence ID" value="MBB0242886.1"/>
    <property type="molecule type" value="Genomic_DNA"/>
</dbReference>
<organism evidence="1 2">
    <name type="scientific">Streptomyces alkaliphilus</name>
    <dbReference type="NCBI Taxonomy" id="1472722"/>
    <lineage>
        <taxon>Bacteria</taxon>
        <taxon>Bacillati</taxon>
        <taxon>Actinomycetota</taxon>
        <taxon>Actinomycetes</taxon>
        <taxon>Kitasatosporales</taxon>
        <taxon>Streptomycetaceae</taxon>
        <taxon>Streptomyces</taxon>
    </lineage>
</organism>
<keyword evidence="2" id="KW-1185">Reference proteome</keyword>
<protein>
    <submittedName>
        <fullName evidence="1">Gas vesicle protein</fullName>
    </submittedName>
</protein>
<dbReference type="OrthoDB" id="3541554at2"/>